<feature type="domain" description="Esterase Ig-like N-terminal" evidence="1">
    <location>
        <begin position="12"/>
        <end position="141"/>
    </location>
</feature>
<dbReference type="InterPro" id="IPR041172">
    <property type="entry name" value="EstA_Ig-like_N"/>
</dbReference>
<organism evidence="2 3">
    <name type="scientific">Eisenbergiella tayi</name>
    <dbReference type="NCBI Taxonomy" id="1432052"/>
    <lineage>
        <taxon>Bacteria</taxon>
        <taxon>Bacillati</taxon>
        <taxon>Bacillota</taxon>
        <taxon>Clostridia</taxon>
        <taxon>Lachnospirales</taxon>
        <taxon>Lachnospiraceae</taxon>
        <taxon>Eisenbergiella</taxon>
    </lineage>
</organism>
<sequence>MAVYQSGHIVSITSVSESFPHGQYLSYAVIEYDRNIACKTLVPELFYVAHRTITAVYTNTEPKKTDHSIDGPFVILELSLQDADAPMLFDENEEGRVPRNSPPPIAAGMPSAAPDSYAVCAENRLEITQCGKITACDGTILPPVRERIATCKSHNLIADDFMQFTFEDISYNLFVPAEYSEVKTYPMVLFIPDASVLGTDPLLALYQGNGALSFASARDQALHASFVLAPVFPSSYKLKSDDGLQKATKLIDKLIRLIDYISGQYTIDQKRIYATGQSFGCIALCALNICYPKRIAASILVAGQWDALEMSSLSNKELWFITSDGDARAYPSMNAIISEMEKRGASVNRNIWNAKDSSEKLSSYAKAAAEDSCNIHYTIFENNSVVPDKEEINPISNHVNTWPAAYAIDEIRDWLFTITL</sequence>
<dbReference type="InterPro" id="IPR029058">
    <property type="entry name" value="AB_hydrolase_fold"/>
</dbReference>
<accession>A0A1E3AUC2</accession>
<dbReference type="Gene3D" id="2.60.40.2180">
    <property type="match status" value="1"/>
</dbReference>
<dbReference type="Proteomes" id="UP000095003">
    <property type="component" value="Unassembled WGS sequence"/>
</dbReference>
<evidence type="ECO:0000313" key="2">
    <source>
        <dbReference type="EMBL" id="ODM12310.1"/>
    </source>
</evidence>
<comment type="caution">
    <text evidence="2">The sequence shown here is derived from an EMBL/GenBank/DDBJ whole genome shotgun (WGS) entry which is preliminary data.</text>
</comment>
<dbReference type="Pfam" id="PF18435">
    <property type="entry name" value="EstA_Ig_like"/>
    <property type="match status" value="1"/>
</dbReference>
<evidence type="ECO:0000259" key="1">
    <source>
        <dbReference type="Pfam" id="PF18435"/>
    </source>
</evidence>
<dbReference type="GeneID" id="93303381"/>
<evidence type="ECO:0000313" key="3">
    <source>
        <dbReference type="Proteomes" id="UP000095003"/>
    </source>
</evidence>
<dbReference type="AlphaFoldDB" id="A0A1E3AUC2"/>
<dbReference type="EMBL" id="MCGI01000001">
    <property type="protein sequence ID" value="ODM12310.1"/>
    <property type="molecule type" value="Genomic_DNA"/>
</dbReference>
<protein>
    <recommendedName>
        <fullName evidence="1">Esterase Ig-like N-terminal domain-containing protein</fullName>
    </recommendedName>
</protein>
<dbReference type="Gene3D" id="3.40.50.1820">
    <property type="entry name" value="alpha/beta hydrolase"/>
    <property type="match status" value="1"/>
</dbReference>
<dbReference type="SUPFAM" id="SSF53474">
    <property type="entry name" value="alpha/beta-Hydrolases"/>
    <property type="match status" value="1"/>
</dbReference>
<name>A0A1E3AUC2_9FIRM</name>
<reference evidence="2 3" key="1">
    <citation type="submission" date="2016-07" db="EMBL/GenBank/DDBJ databases">
        <title>Characterization of isolates of Eisenbergiella tayi derived from blood cultures, using whole genome sequencing.</title>
        <authorList>
            <person name="Burdz T."/>
            <person name="Wiebe D."/>
            <person name="Huynh C."/>
            <person name="Bernard K."/>
        </authorList>
    </citation>
    <scope>NUCLEOTIDE SEQUENCE [LARGE SCALE GENOMIC DNA]</scope>
    <source>
        <strain evidence="2 3">NML 120489</strain>
    </source>
</reference>
<gene>
    <name evidence="2" type="ORF">BEH84_00017</name>
</gene>
<proteinExistence type="predicted"/>
<dbReference type="RefSeq" id="WP_069155342.1">
    <property type="nucleotide sequence ID" value="NZ_DBFYTC010000254.1"/>
</dbReference>